<dbReference type="OrthoDB" id="9775333at2"/>
<keyword evidence="2" id="KW-1185">Reference proteome</keyword>
<evidence type="ECO:0000313" key="1">
    <source>
        <dbReference type="EMBL" id="SER21044.1"/>
    </source>
</evidence>
<name>A0A1H9MBH0_9GAMM</name>
<dbReference type="EMBL" id="FOGB01000025">
    <property type="protein sequence ID" value="SER21044.1"/>
    <property type="molecule type" value="Genomic_DNA"/>
</dbReference>
<accession>A0A1H9MBH0</accession>
<dbReference type="Proteomes" id="UP000198749">
    <property type="component" value="Unassembled WGS sequence"/>
</dbReference>
<dbReference type="PANTHER" id="PTHR35566">
    <property type="entry name" value="BLR3599 PROTEIN"/>
    <property type="match status" value="1"/>
</dbReference>
<dbReference type="NCBIfam" id="TIGR03353">
    <property type="entry name" value="VI_chp_4"/>
    <property type="match status" value="1"/>
</dbReference>
<dbReference type="InterPro" id="IPR010263">
    <property type="entry name" value="T6SS_TssK"/>
</dbReference>
<dbReference type="RefSeq" id="WP_091362235.1">
    <property type="nucleotide sequence ID" value="NZ_AP025284.1"/>
</dbReference>
<reference evidence="2" key="1">
    <citation type="submission" date="2016-10" db="EMBL/GenBank/DDBJ databases">
        <authorList>
            <person name="Varghese N."/>
            <person name="Submissions S."/>
        </authorList>
    </citation>
    <scope>NUCLEOTIDE SEQUENCE [LARGE SCALE GENOMIC DNA]</scope>
    <source>
        <strain evidence="2">DSM 18887</strain>
    </source>
</reference>
<protein>
    <submittedName>
        <fullName evidence="1">Type VI secretion system protein ImpJ</fullName>
    </submittedName>
</protein>
<sequence>MTNKVIWHEGMFLRPQHFQQHDQYLLKEINNRIRTVSCFNWGFSRLKVNAANLKTGEVSLDDCAGCFADGTSFDLHTADAPPLPILVNESVSDAIIYLAIPLQQPGVTEVGSNDNRNSLVRYLPKSVEVSDLASAENERTSIQVGELRLRLFVEDARQNSENRVPDGYTRLAVAHIEEVKGGQIRLRQQFIPPLLDIGASDLLQNFLTELQSMLTTRARELAARVSSSGGKGGVAEVTDFMLLQLLNRFDPVLSLYRQVPEMSPLELYERLLLLAGELATFMKPEKRPPEFAEYQQDNLITTFLPLLEELKGCFGTVLEQIAEAIPLSPEQYGIRAARIRDRVLLKSADFIFAVSAQVAQEKLRTQFPQQIKIGPVERIRELITSALPGIPIAPLPVAPREIPYHAGFTYFQLDTSHEIWKELDKSGGIAFHIGGEFPGLECQFWAIKRR</sequence>
<proteinExistence type="predicted"/>
<dbReference type="Pfam" id="PF05936">
    <property type="entry name" value="T6SS_VasE"/>
    <property type="match status" value="1"/>
</dbReference>
<gene>
    <name evidence="1" type="ORF">SAMN03080615_04367</name>
</gene>
<dbReference type="STRING" id="355243.SAMN03080615_04367"/>
<organism evidence="1 2">
    <name type="scientific">Amphritea atlantica</name>
    <dbReference type="NCBI Taxonomy" id="355243"/>
    <lineage>
        <taxon>Bacteria</taxon>
        <taxon>Pseudomonadati</taxon>
        <taxon>Pseudomonadota</taxon>
        <taxon>Gammaproteobacteria</taxon>
        <taxon>Oceanospirillales</taxon>
        <taxon>Oceanospirillaceae</taxon>
        <taxon>Amphritea</taxon>
    </lineage>
</organism>
<dbReference type="PANTHER" id="PTHR35566:SF1">
    <property type="entry name" value="TYPE VI SECRETION SYSTEM BASEPLATE COMPONENT TSSK1"/>
    <property type="match status" value="1"/>
</dbReference>
<evidence type="ECO:0000313" key="2">
    <source>
        <dbReference type="Proteomes" id="UP000198749"/>
    </source>
</evidence>
<dbReference type="AlphaFoldDB" id="A0A1H9MBH0"/>